<dbReference type="GO" id="GO:0016151">
    <property type="term" value="F:nickel cation binding"/>
    <property type="evidence" value="ECO:0007669"/>
    <property type="project" value="InterPro"/>
</dbReference>
<feature type="binding site" evidence="8">
    <location>
        <position position="455"/>
    </location>
    <ligand>
        <name>Mg(2+)</name>
        <dbReference type="ChEBI" id="CHEBI:18420"/>
    </ligand>
</feature>
<dbReference type="InterPro" id="IPR029014">
    <property type="entry name" value="NiFe-Hase_large"/>
</dbReference>
<feature type="binding site" evidence="8">
    <location>
        <position position="452"/>
    </location>
    <ligand>
        <name>Fe cation</name>
        <dbReference type="ChEBI" id="CHEBI:24875"/>
    </ligand>
</feature>
<accession>A0A3Q9HPT3</accession>
<feature type="binding site" evidence="8">
    <location>
        <position position="64"/>
    </location>
    <ligand>
        <name>Ni(2+)</name>
        <dbReference type="ChEBI" id="CHEBI:49786"/>
    </ligand>
</feature>
<keyword evidence="6 8" id="KW-0479">Metal-binding</keyword>
<evidence type="ECO:0000256" key="7">
    <source>
        <dbReference type="ARBA" id="ARBA00023002"/>
    </source>
</evidence>
<protein>
    <submittedName>
        <fullName evidence="9">Ni,Fe-hydrogenase I large subunit</fullName>
    </submittedName>
</protein>
<keyword evidence="8" id="KW-0460">Magnesium</keyword>
<feature type="binding site" evidence="8">
    <location>
        <position position="449"/>
    </location>
    <ligand>
        <name>Ni(2+)</name>
        <dbReference type="ChEBI" id="CHEBI:49786"/>
    </ligand>
</feature>
<comment type="similarity">
    <text evidence="3">Belongs to the [NiFe]/[NiFeSe] hydrogenase large subunit family.</text>
</comment>
<evidence type="ECO:0000256" key="8">
    <source>
        <dbReference type="PIRSR" id="PIRSR601501-1"/>
    </source>
</evidence>
<reference evidence="9 10" key="1">
    <citation type="submission" date="2016-07" db="EMBL/GenBank/DDBJ databases">
        <title>Genome and transcriptome analysis of iron-reducing fermentative bacteria Anoxybacter fermentans.</title>
        <authorList>
            <person name="Zeng X."/>
            <person name="Shao Z."/>
        </authorList>
    </citation>
    <scope>NUCLEOTIDE SEQUENCE [LARGE SCALE GENOMIC DNA]</scope>
    <source>
        <strain evidence="9 10">DY22613</strain>
    </source>
</reference>
<evidence type="ECO:0000256" key="6">
    <source>
        <dbReference type="ARBA" id="ARBA00022723"/>
    </source>
</evidence>
<dbReference type="PROSITE" id="PS00507">
    <property type="entry name" value="NI_HGENASE_L_1"/>
    <property type="match status" value="1"/>
</dbReference>
<feature type="binding site" evidence="8">
    <location>
        <position position="61"/>
    </location>
    <ligand>
        <name>Ni(2+)</name>
        <dbReference type="ChEBI" id="CHEBI:49786"/>
    </ligand>
</feature>
<evidence type="ECO:0000313" key="10">
    <source>
        <dbReference type="Proteomes" id="UP000267250"/>
    </source>
</evidence>
<organism evidence="9 10">
    <name type="scientific">Anoxybacter fermentans</name>
    <dbReference type="NCBI Taxonomy" id="1323375"/>
    <lineage>
        <taxon>Bacteria</taxon>
        <taxon>Bacillati</taxon>
        <taxon>Bacillota</taxon>
        <taxon>Clostridia</taxon>
        <taxon>Halanaerobiales</taxon>
        <taxon>Anoxybacter</taxon>
    </lineage>
</organism>
<evidence type="ECO:0000256" key="2">
    <source>
        <dbReference type="ARBA" id="ARBA00004196"/>
    </source>
</evidence>
<dbReference type="NCBIfam" id="NF033181">
    <property type="entry name" value="NiFeSe_hydrog"/>
    <property type="match status" value="1"/>
</dbReference>
<dbReference type="InterPro" id="IPR050867">
    <property type="entry name" value="NiFe/NiFeSe_hydrgnase_LSU"/>
</dbReference>
<keyword evidence="10" id="KW-1185">Reference proteome</keyword>
<dbReference type="RefSeq" id="WP_127016280.1">
    <property type="nucleotide sequence ID" value="NZ_CP016379.1"/>
</dbReference>
<dbReference type="InterPro" id="IPR001501">
    <property type="entry name" value="Ni-dep_hyd_lsu"/>
</dbReference>
<name>A0A3Q9HPT3_9FIRM</name>
<comment type="subcellular location">
    <subcellularLocation>
        <location evidence="2">Cell envelope</location>
    </subcellularLocation>
</comment>
<proteinExistence type="inferred from homology"/>
<keyword evidence="8" id="KW-0408">Iron</keyword>
<dbReference type="PANTHER" id="PTHR42958">
    <property type="entry name" value="HYDROGENASE-2 LARGE CHAIN"/>
    <property type="match status" value="1"/>
</dbReference>
<evidence type="ECO:0000256" key="5">
    <source>
        <dbReference type="ARBA" id="ARBA00022596"/>
    </source>
</evidence>
<dbReference type="PANTHER" id="PTHR42958:SF2">
    <property type="entry name" value="UPTAKE HYDROGENASE LARGE SUBUNIT"/>
    <property type="match status" value="1"/>
</dbReference>
<dbReference type="InterPro" id="IPR018194">
    <property type="entry name" value="Ni-dep_hyd_lsu_Ni_BS"/>
</dbReference>
<gene>
    <name evidence="9" type="ORF">BBF96_05790</name>
</gene>
<feature type="binding site" evidence="8">
    <location>
        <position position="42"/>
    </location>
    <ligand>
        <name>Mg(2+)</name>
        <dbReference type="ChEBI" id="CHEBI:18420"/>
    </ligand>
</feature>
<comment type="cofactor">
    <cofactor evidence="1 8">
        <name>Ni(2+)</name>
        <dbReference type="ChEBI" id="CHEBI:49786"/>
    </cofactor>
</comment>
<feature type="binding site" evidence="8">
    <location>
        <position position="64"/>
    </location>
    <ligand>
        <name>Fe cation</name>
        <dbReference type="ChEBI" id="CHEBI:24875"/>
    </ligand>
</feature>
<dbReference type="OrthoDB" id="9761717at2"/>
<dbReference type="AlphaFoldDB" id="A0A3Q9HPT3"/>
<dbReference type="Proteomes" id="UP000267250">
    <property type="component" value="Chromosome"/>
</dbReference>
<keyword evidence="7" id="KW-0560">Oxidoreductase</keyword>
<evidence type="ECO:0000313" key="9">
    <source>
        <dbReference type="EMBL" id="AZR72946.1"/>
    </source>
</evidence>
<comment type="subunit">
    <text evidence="4">Heterodimer of a large and a small subunit.</text>
</comment>
<feature type="binding site" evidence="8">
    <location>
        <position position="401"/>
    </location>
    <ligand>
        <name>Mg(2+)</name>
        <dbReference type="ChEBI" id="CHEBI:18420"/>
    </ligand>
</feature>
<dbReference type="SUPFAM" id="SSF56762">
    <property type="entry name" value="HydB/Nqo4-like"/>
    <property type="match status" value="1"/>
</dbReference>
<dbReference type="GO" id="GO:0008901">
    <property type="term" value="F:ferredoxin hydrogenase activity"/>
    <property type="evidence" value="ECO:0007669"/>
    <property type="project" value="InterPro"/>
</dbReference>
<comment type="cofactor">
    <cofactor evidence="8">
        <name>Fe cation</name>
        <dbReference type="ChEBI" id="CHEBI:24875"/>
    </cofactor>
</comment>
<evidence type="ECO:0000256" key="1">
    <source>
        <dbReference type="ARBA" id="ARBA00001967"/>
    </source>
</evidence>
<dbReference type="GO" id="GO:0030313">
    <property type="term" value="C:cell envelope"/>
    <property type="evidence" value="ECO:0007669"/>
    <property type="project" value="UniProtKB-SubCell"/>
</dbReference>
<evidence type="ECO:0000256" key="4">
    <source>
        <dbReference type="ARBA" id="ARBA00011771"/>
    </source>
</evidence>
<evidence type="ECO:0000256" key="3">
    <source>
        <dbReference type="ARBA" id="ARBA00009292"/>
    </source>
</evidence>
<dbReference type="KEGG" id="aft:BBF96_05790"/>
<dbReference type="Gene3D" id="1.10.645.10">
    <property type="entry name" value="Cytochrome-c3 Hydrogenase, chain B"/>
    <property type="match status" value="1"/>
</dbReference>
<dbReference type="Pfam" id="PF00374">
    <property type="entry name" value="NiFeSe_Hases"/>
    <property type="match status" value="3"/>
</dbReference>
<dbReference type="EMBL" id="CP016379">
    <property type="protein sequence ID" value="AZR72946.1"/>
    <property type="molecule type" value="Genomic_DNA"/>
</dbReference>
<sequence length="473" mass="52474">MAKIKIDPVTRIEGHLAIEVDIDSNNNVIYAHSTGNLFRGFEKILIGRDPRDAVHLTQRICGVCPVSHCMASVNALENAFGYTPSDQARIIRNLILGSNFIASHILHFYHLAALDYIQGPEMEPWTPHYNTDCRLTSSQNQAIIDNYVAALEARRKAHEMAAIFAGKMPHVTTVLPGGVSVTPTSESISKFNMYLDWIIDFINNKYIPDVNTIADAYSDYFSIGVGNGNLLAYGVFDLDNTGNYKLFRRGVYTNGTISELDESLIKEYVMYSWYDNSDTNKHPSNGSTTPTPDKSGAYSWLKAPRYNGEPFELGPLARMTINGDYTNGISVMDRHLARAQEARKIAYAMKDWLLQLEPEVTSYDELTVPNSRVGVGLTEAPRGAVGHWIAISDSKISHYQVITPTCWNASPRDDNGNPGPIEGALVGTNVANVEKPIEILRIVHSYDPCTGCSVHVSRADREVISEFIVNPVR</sequence>
<keyword evidence="5 8" id="KW-0533">Nickel</keyword>